<keyword evidence="2" id="KW-1185">Reference proteome</keyword>
<comment type="caution">
    <text evidence="1">The sequence shown here is derived from an EMBL/GenBank/DDBJ whole genome shotgun (WGS) entry which is preliminary data.</text>
</comment>
<sequence length="639" mass="69883">MGDVTDKGYDSTEGKGGDGEKNEGSLVSNGGTDLSIVPAAERNSIEEKTVATKINDADASQITDGIEDNNVSVSQGNDTLYIGNICKVWTKELVLGALKSYGVENIEDILLPGDTKKEGRIKGFALLEFNTHLDAMAALERLRKSDVAFGLDSSANIAFAQTPIHPNQEVLSQLKTVFLQGLADSWDQEKVNGICKQFGEIVKVKLSRILSTKGKNFGYITFVSRESAIACVDGINNTQIGEGEIKVKASIAQPHSKGRLEKRGIRNRVGQTTNEETERVNKAGSSEMRSAKMAGKILSKREFGGGGKPNKPHNVTEGGKHVQAPSKVESANDKRKNQNFNAGGNGKKGSEHGRNRNSSNKQGKKQRRQSENTRKQKRDPYIRKEPDHGADFITYKDRHAPGYPGSTVGHPNHVYNTVSGSKRPYADMEPHAGLIEPVNRKHGRTYIEYLKPPVGIQHPPVGIQHQARLGYLEHAVATQNQPHARVHQPDFGSHSRHHEGYLVRAVVPQSQPHIRVHEPDFGYHGRPHEGDLEPAVSMQSHRSYAGYLEPAERRQGQSHAGYYEYALAKDGRNPYDLTLMRAGGLDGDGSSHSAFGPGSAALPPLYDPNYTSYAPYEGGSSAGARYQGSGVHIYRSTYR</sequence>
<dbReference type="Proteomes" id="UP000828048">
    <property type="component" value="Chromosome 10"/>
</dbReference>
<evidence type="ECO:0000313" key="1">
    <source>
        <dbReference type="EMBL" id="KAH7841081.1"/>
    </source>
</evidence>
<proteinExistence type="predicted"/>
<dbReference type="EMBL" id="CM037160">
    <property type="protein sequence ID" value="KAH7841081.1"/>
    <property type="molecule type" value="Genomic_DNA"/>
</dbReference>
<gene>
    <name evidence="1" type="ORF">Vadar_025358</name>
</gene>
<protein>
    <submittedName>
        <fullName evidence="1">Uncharacterized protein</fullName>
    </submittedName>
</protein>
<name>A0ACB7XL47_9ERIC</name>
<reference evidence="1 2" key="1">
    <citation type="journal article" date="2021" name="Hortic Res">
        <title>High-quality reference genome and annotation aids understanding of berry development for evergreen blueberry (Vaccinium darrowii).</title>
        <authorList>
            <person name="Yu J."/>
            <person name="Hulse-Kemp A.M."/>
            <person name="Babiker E."/>
            <person name="Staton M."/>
        </authorList>
    </citation>
    <scope>NUCLEOTIDE SEQUENCE [LARGE SCALE GENOMIC DNA]</scope>
    <source>
        <strain evidence="2">cv. NJ 8807/NJ 8810</strain>
        <tissue evidence="1">Young leaf</tissue>
    </source>
</reference>
<accession>A0ACB7XL47</accession>
<evidence type="ECO:0000313" key="2">
    <source>
        <dbReference type="Proteomes" id="UP000828048"/>
    </source>
</evidence>
<organism evidence="1 2">
    <name type="scientific">Vaccinium darrowii</name>
    <dbReference type="NCBI Taxonomy" id="229202"/>
    <lineage>
        <taxon>Eukaryota</taxon>
        <taxon>Viridiplantae</taxon>
        <taxon>Streptophyta</taxon>
        <taxon>Embryophyta</taxon>
        <taxon>Tracheophyta</taxon>
        <taxon>Spermatophyta</taxon>
        <taxon>Magnoliopsida</taxon>
        <taxon>eudicotyledons</taxon>
        <taxon>Gunneridae</taxon>
        <taxon>Pentapetalae</taxon>
        <taxon>asterids</taxon>
        <taxon>Ericales</taxon>
        <taxon>Ericaceae</taxon>
        <taxon>Vaccinioideae</taxon>
        <taxon>Vaccinieae</taxon>
        <taxon>Vaccinium</taxon>
    </lineage>
</organism>